<evidence type="ECO:0000313" key="2">
    <source>
        <dbReference type="EMBL" id="TPG54490.1"/>
    </source>
</evidence>
<organism evidence="2 3">
    <name type="scientific">Sphingomonas glacialis</name>
    <dbReference type="NCBI Taxonomy" id="658225"/>
    <lineage>
        <taxon>Bacteria</taxon>
        <taxon>Pseudomonadati</taxon>
        <taxon>Pseudomonadota</taxon>
        <taxon>Alphaproteobacteria</taxon>
        <taxon>Sphingomonadales</taxon>
        <taxon>Sphingomonadaceae</taxon>
        <taxon>Sphingomonas</taxon>
    </lineage>
</organism>
<reference evidence="2 3" key="1">
    <citation type="journal article" date="2019" name="Environ. Microbiol.">
        <title>Species interactions and distinct microbial communities in high Arctic permafrost affected cryosols are associated with the CH4 and CO2 gas fluxes.</title>
        <authorList>
            <person name="Altshuler I."/>
            <person name="Hamel J."/>
            <person name="Turney S."/>
            <person name="Magnuson E."/>
            <person name="Levesque R."/>
            <person name="Greer C."/>
            <person name="Whyte L.G."/>
        </authorList>
    </citation>
    <scope>NUCLEOTIDE SEQUENCE [LARGE SCALE GENOMIC DNA]</scope>
    <source>
        <strain evidence="2 3">E6.1</strain>
    </source>
</reference>
<dbReference type="InterPro" id="IPR003848">
    <property type="entry name" value="DUF218"/>
</dbReference>
<dbReference type="AlphaFoldDB" id="A0A502FYS0"/>
<dbReference type="Gene3D" id="3.40.50.620">
    <property type="entry name" value="HUPs"/>
    <property type="match status" value="1"/>
</dbReference>
<protein>
    <submittedName>
        <fullName evidence="2">YdcF family protein</fullName>
    </submittedName>
</protein>
<dbReference type="InterPro" id="IPR051599">
    <property type="entry name" value="Cell_Envelope_Assoc"/>
</dbReference>
<sequence>MGARSRSGGSMTPDKAVTNRRTLLVVFGAAVRPDGSASPALARRVGYAAADAQADPRVDLFLSGGVGTHPPSEAAVMAQLLQHAVSPDRLILDEVSADTLQTVRAAASYARRHGYAAIRTCTDAYHQPRVRMLFGVMGFASRPVRMVARGPKPLQAKMWARELAAIPYDMVAGVHALWRHRRG</sequence>
<comment type="caution">
    <text evidence="2">The sequence shown here is derived from an EMBL/GenBank/DDBJ whole genome shotgun (WGS) entry which is preliminary data.</text>
</comment>
<dbReference type="PANTHER" id="PTHR30336">
    <property type="entry name" value="INNER MEMBRANE PROTEIN, PROBABLE PERMEASE"/>
    <property type="match status" value="1"/>
</dbReference>
<name>A0A502FYS0_9SPHN</name>
<dbReference type="EMBL" id="RCZC01000002">
    <property type="protein sequence ID" value="TPG54490.1"/>
    <property type="molecule type" value="Genomic_DNA"/>
</dbReference>
<dbReference type="Proteomes" id="UP000319931">
    <property type="component" value="Unassembled WGS sequence"/>
</dbReference>
<dbReference type="InterPro" id="IPR014729">
    <property type="entry name" value="Rossmann-like_a/b/a_fold"/>
</dbReference>
<proteinExistence type="predicted"/>
<accession>A0A502FYS0</accession>
<dbReference type="GO" id="GO:0005886">
    <property type="term" value="C:plasma membrane"/>
    <property type="evidence" value="ECO:0007669"/>
    <property type="project" value="TreeGrafter"/>
</dbReference>
<evidence type="ECO:0000259" key="1">
    <source>
        <dbReference type="Pfam" id="PF02698"/>
    </source>
</evidence>
<gene>
    <name evidence="2" type="ORF">EAH76_07495</name>
</gene>
<dbReference type="OrthoDB" id="7269512at2"/>
<dbReference type="Pfam" id="PF02698">
    <property type="entry name" value="DUF218"/>
    <property type="match status" value="1"/>
</dbReference>
<feature type="domain" description="DUF218" evidence="1">
    <location>
        <begin position="24"/>
        <end position="150"/>
    </location>
</feature>
<dbReference type="CDD" id="cd06259">
    <property type="entry name" value="YdcF-like"/>
    <property type="match status" value="1"/>
</dbReference>
<evidence type="ECO:0000313" key="3">
    <source>
        <dbReference type="Proteomes" id="UP000319931"/>
    </source>
</evidence>
<dbReference type="PANTHER" id="PTHR30336:SF20">
    <property type="entry name" value="DUF218 DOMAIN-CONTAINING PROTEIN"/>
    <property type="match status" value="1"/>
</dbReference>
<keyword evidence="3" id="KW-1185">Reference proteome</keyword>